<dbReference type="eggNOG" id="KOG3975">
    <property type="taxonomic scope" value="Eukaryota"/>
</dbReference>
<keyword evidence="4" id="KW-0378">Hydrolase</keyword>
<sequence>MFARLFRPAAPAASRRFNQPSPPVERFIANVGGRPTTVLRLLADVGPRSPVTAAPSGAPVSGPAAHATIEEVVGGPATSGPASTFESEVPVLVVIPGNPGVIEYYADFMRAVFFRMNGRIDVFGVEHFGHSPTTADFLPLAQSCRASRGSNPTGGNILQAQIEHHMCFLSELRRCRNPWTPLYLAGHSVGAHIALELTMADFSVGPDPSEPPPPYWSPSKNPASFEPGAPPARAPLSITHAFLMTPTLRKIGSTQNGQNLSAAFNPEVIAVLAKVVTVASMMPAFMTRRLLSAMASLSTRMAEVTADNFSGRVVNNCLHMAADEMDFLQELSPKKVLFLHQHGSRLVTCFYSPGDEWCTPGDAARLAYLVGLDNVFVVDPSVKHAFVTNVENTAFMANRVAVRLHDNLMNPRPYFQQSMVDDRSGLPSHWDDDFDWSDADVANNTPPHVRQVQSADKGFWLGQTDVVLVEGILPPARAAGQPAAAAAAAAATAPATPSGPLHDAGLSASPTRADPGDLPQYPFPVQDDDEDFSDARS</sequence>
<dbReference type="GO" id="GO:0016298">
    <property type="term" value="F:lipase activity"/>
    <property type="evidence" value="ECO:0007669"/>
    <property type="project" value="InterPro"/>
</dbReference>
<dbReference type="Pfam" id="PF10230">
    <property type="entry name" value="LIDHydrolase"/>
    <property type="match status" value="1"/>
</dbReference>
<feature type="compositionally biased region" description="Acidic residues" evidence="5">
    <location>
        <begin position="526"/>
        <end position="537"/>
    </location>
</feature>
<dbReference type="PANTHER" id="PTHR13390">
    <property type="entry name" value="LIPASE"/>
    <property type="match status" value="1"/>
</dbReference>
<dbReference type="GO" id="GO:0005811">
    <property type="term" value="C:lipid droplet"/>
    <property type="evidence" value="ECO:0007669"/>
    <property type="project" value="UniProtKB-SubCell"/>
</dbReference>
<organism evidence="6">
    <name type="scientific">Fonticula alba</name>
    <name type="common">Slime mold</name>
    <dbReference type="NCBI Taxonomy" id="691883"/>
    <lineage>
        <taxon>Eukaryota</taxon>
        <taxon>Rotosphaerida</taxon>
        <taxon>Fonticulaceae</taxon>
        <taxon>Fonticula</taxon>
    </lineage>
</organism>
<reference evidence="6" key="1">
    <citation type="submission" date="2013-04" db="EMBL/GenBank/DDBJ databases">
        <title>The Genome Sequence of Fonticula alba ATCC 38817.</title>
        <authorList>
            <consortium name="The Broad Institute Genomics Platform"/>
            <person name="Russ C."/>
            <person name="Cuomo C."/>
            <person name="Burger G."/>
            <person name="Gray M.W."/>
            <person name="Holland P.W.H."/>
            <person name="King N."/>
            <person name="Lang F.B.F."/>
            <person name="Roger A.J."/>
            <person name="Ruiz-Trillo I."/>
            <person name="Brown M."/>
            <person name="Walker B."/>
            <person name="Young S."/>
            <person name="Zeng Q."/>
            <person name="Gargeya S."/>
            <person name="Fitzgerald M."/>
            <person name="Haas B."/>
            <person name="Abouelleil A."/>
            <person name="Allen A.W."/>
            <person name="Alvarado L."/>
            <person name="Arachchi H.M."/>
            <person name="Berlin A.M."/>
            <person name="Chapman S.B."/>
            <person name="Gainer-Dewar J."/>
            <person name="Goldberg J."/>
            <person name="Griggs A."/>
            <person name="Gujja S."/>
            <person name="Hansen M."/>
            <person name="Howarth C."/>
            <person name="Imamovic A."/>
            <person name="Ireland A."/>
            <person name="Larimer J."/>
            <person name="McCowan C."/>
            <person name="Murphy C."/>
            <person name="Pearson M."/>
            <person name="Poon T.W."/>
            <person name="Priest M."/>
            <person name="Roberts A."/>
            <person name="Saif S."/>
            <person name="Shea T."/>
            <person name="Sisk P."/>
            <person name="Sykes S."/>
            <person name="Wortman J."/>
            <person name="Nusbaum C."/>
            <person name="Birren B."/>
        </authorList>
    </citation>
    <scope>NUCLEOTIDE SEQUENCE [LARGE SCALE GENOMIC DNA]</scope>
    <source>
        <strain evidence="6">ATCC 38817</strain>
    </source>
</reference>
<dbReference type="PANTHER" id="PTHR13390:SF0">
    <property type="entry name" value="LIPID DROPLET-ASSOCIATED HYDROLASE"/>
    <property type="match status" value="1"/>
</dbReference>
<keyword evidence="3" id="KW-0551">Lipid droplet</keyword>
<dbReference type="RefSeq" id="XP_009497466.1">
    <property type="nucleotide sequence ID" value="XM_009499191.1"/>
</dbReference>
<dbReference type="InterPro" id="IPR029058">
    <property type="entry name" value="AB_hydrolase_fold"/>
</dbReference>
<dbReference type="SUPFAM" id="SSF53474">
    <property type="entry name" value="alpha/beta-Hydrolases"/>
    <property type="match status" value="1"/>
</dbReference>
<protein>
    <submittedName>
        <fullName evidence="6">Uncharacterized protein</fullName>
    </submittedName>
</protein>
<evidence type="ECO:0000256" key="5">
    <source>
        <dbReference type="SAM" id="MobiDB-lite"/>
    </source>
</evidence>
<evidence type="ECO:0000256" key="2">
    <source>
        <dbReference type="ARBA" id="ARBA00008300"/>
    </source>
</evidence>
<dbReference type="OrthoDB" id="448051at2759"/>
<name>A0A058Z3J9_FONAL</name>
<dbReference type="InterPro" id="IPR019363">
    <property type="entry name" value="LDAH"/>
</dbReference>
<evidence type="ECO:0000313" key="7">
    <source>
        <dbReference type="Proteomes" id="UP000030693"/>
    </source>
</evidence>
<dbReference type="EMBL" id="KB932210">
    <property type="protein sequence ID" value="KCV68092.1"/>
    <property type="molecule type" value="Genomic_DNA"/>
</dbReference>
<comment type="subcellular location">
    <subcellularLocation>
        <location evidence="1">Lipid droplet</location>
    </subcellularLocation>
</comment>
<keyword evidence="7" id="KW-1185">Reference proteome</keyword>
<feature type="region of interest" description="Disordered" evidence="5">
    <location>
        <begin position="206"/>
        <end position="227"/>
    </location>
</feature>
<dbReference type="Proteomes" id="UP000030693">
    <property type="component" value="Unassembled WGS sequence"/>
</dbReference>
<evidence type="ECO:0000256" key="1">
    <source>
        <dbReference type="ARBA" id="ARBA00004502"/>
    </source>
</evidence>
<evidence type="ECO:0000256" key="3">
    <source>
        <dbReference type="ARBA" id="ARBA00022677"/>
    </source>
</evidence>
<feature type="region of interest" description="Disordered" evidence="5">
    <location>
        <begin position="489"/>
        <end position="537"/>
    </location>
</feature>
<gene>
    <name evidence="6" type="ORF">H696_05344</name>
</gene>
<dbReference type="GeneID" id="20530069"/>
<accession>A0A058Z3J9</accession>
<evidence type="ECO:0000313" key="6">
    <source>
        <dbReference type="EMBL" id="KCV68092.1"/>
    </source>
</evidence>
<dbReference type="AlphaFoldDB" id="A0A058Z3J9"/>
<proteinExistence type="inferred from homology"/>
<dbReference type="Gene3D" id="3.40.50.1820">
    <property type="entry name" value="alpha/beta hydrolase"/>
    <property type="match status" value="1"/>
</dbReference>
<comment type="similarity">
    <text evidence="2">Belongs to the AB hydrolase superfamily. LDAH family.</text>
</comment>
<evidence type="ECO:0000256" key="4">
    <source>
        <dbReference type="ARBA" id="ARBA00022801"/>
    </source>
</evidence>
<dbReference type="GO" id="GO:0019915">
    <property type="term" value="P:lipid storage"/>
    <property type="evidence" value="ECO:0007669"/>
    <property type="project" value="InterPro"/>
</dbReference>